<protein>
    <submittedName>
        <fullName evidence="5">Helix-turn-helix domain-containing protein</fullName>
    </submittedName>
</protein>
<accession>A0ABU4C4D1</accession>
<dbReference type="Proteomes" id="UP001185927">
    <property type="component" value="Unassembled WGS sequence"/>
</dbReference>
<sequence>MILDHITGKWGVLVLNALGDGPRRFYELRSAVDGISDKMLTQTLRNFAADGLVERTVMLA</sequence>
<dbReference type="PANTHER" id="PTHR33204:SF37">
    <property type="entry name" value="HTH-TYPE TRANSCRIPTIONAL REGULATOR YODB"/>
    <property type="match status" value="1"/>
</dbReference>
<dbReference type="EMBL" id="JAWLKB010000036">
    <property type="protein sequence ID" value="MDV6271260.1"/>
    <property type="molecule type" value="Genomic_DNA"/>
</dbReference>
<dbReference type="PROSITE" id="PS51118">
    <property type="entry name" value="HTH_HXLR"/>
    <property type="match status" value="1"/>
</dbReference>
<dbReference type="InterPro" id="IPR002577">
    <property type="entry name" value="HTH_HxlR"/>
</dbReference>
<name>A0ABU4C4D1_RHOGO</name>
<organism evidence="5 6">
    <name type="scientific">Rhodococcus globerulus</name>
    <dbReference type="NCBI Taxonomy" id="33008"/>
    <lineage>
        <taxon>Bacteria</taxon>
        <taxon>Bacillati</taxon>
        <taxon>Actinomycetota</taxon>
        <taxon>Actinomycetes</taxon>
        <taxon>Mycobacteriales</taxon>
        <taxon>Nocardiaceae</taxon>
        <taxon>Rhodococcus</taxon>
    </lineage>
</organism>
<evidence type="ECO:0000256" key="2">
    <source>
        <dbReference type="ARBA" id="ARBA00023125"/>
    </source>
</evidence>
<dbReference type="Pfam" id="PF01638">
    <property type="entry name" value="HxlR"/>
    <property type="match status" value="1"/>
</dbReference>
<dbReference type="PANTHER" id="PTHR33204">
    <property type="entry name" value="TRANSCRIPTIONAL REGULATOR, MARR FAMILY"/>
    <property type="match status" value="1"/>
</dbReference>
<reference evidence="5 6" key="1">
    <citation type="submission" date="2023-10" db="EMBL/GenBank/DDBJ databases">
        <title>Development of a sustainable strategy for remediation of hydrocarbon-contaminated territories based on the waste exchange concept.</title>
        <authorList>
            <person name="Krivoruchko A."/>
        </authorList>
    </citation>
    <scope>NUCLEOTIDE SEQUENCE [LARGE SCALE GENOMIC DNA]</scope>
    <source>
        <strain evidence="5 6">IEGM 1203</strain>
    </source>
</reference>
<keyword evidence="1" id="KW-0805">Transcription regulation</keyword>
<keyword evidence="3" id="KW-0804">Transcription</keyword>
<keyword evidence="2" id="KW-0238">DNA-binding</keyword>
<dbReference type="Gene3D" id="1.10.10.10">
    <property type="entry name" value="Winged helix-like DNA-binding domain superfamily/Winged helix DNA-binding domain"/>
    <property type="match status" value="1"/>
</dbReference>
<evidence type="ECO:0000256" key="3">
    <source>
        <dbReference type="ARBA" id="ARBA00023163"/>
    </source>
</evidence>
<dbReference type="InterPro" id="IPR036388">
    <property type="entry name" value="WH-like_DNA-bd_sf"/>
</dbReference>
<proteinExistence type="predicted"/>
<feature type="domain" description="HTH hxlR-type" evidence="4">
    <location>
        <begin position="1"/>
        <end position="60"/>
    </location>
</feature>
<dbReference type="InterPro" id="IPR036390">
    <property type="entry name" value="WH_DNA-bd_sf"/>
</dbReference>
<evidence type="ECO:0000259" key="4">
    <source>
        <dbReference type="PROSITE" id="PS51118"/>
    </source>
</evidence>
<comment type="caution">
    <text evidence="5">The sequence shown here is derived from an EMBL/GenBank/DDBJ whole genome shotgun (WGS) entry which is preliminary data.</text>
</comment>
<gene>
    <name evidence="5" type="ORF">R3Q16_32100</name>
</gene>
<evidence type="ECO:0000313" key="5">
    <source>
        <dbReference type="EMBL" id="MDV6271260.1"/>
    </source>
</evidence>
<keyword evidence="6" id="KW-1185">Reference proteome</keyword>
<dbReference type="SUPFAM" id="SSF46785">
    <property type="entry name" value="Winged helix' DNA-binding domain"/>
    <property type="match status" value="1"/>
</dbReference>
<evidence type="ECO:0000313" key="6">
    <source>
        <dbReference type="Proteomes" id="UP001185927"/>
    </source>
</evidence>
<evidence type="ECO:0000256" key="1">
    <source>
        <dbReference type="ARBA" id="ARBA00023015"/>
    </source>
</evidence>